<feature type="domain" description="Helicase C-terminal" evidence="3">
    <location>
        <begin position="673"/>
        <end position="842"/>
    </location>
</feature>
<dbReference type="InterPro" id="IPR001650">
    <property type="entry name" value="Helicase_C-like"/>
</dbReference>
<name>E7RCM3_9BACL</name>
<dbReference type="CDD" id="cd18793">
    <property type="entry name" value="SF2_C_SNF"/>
    <property type="match status" value="1"/>
</dbReference>
<evidence type="ECO:0000313" key="4">
    <source>
        <dbReference type="EMBL" id="EGA91388.1"/>
    </source>
</evidence>
<dbReference type="SMART" id="SM00487">
    <property type="entry name" value="DEXDc"/>
    <property type="match status" value="1"/>
</dbReference>
<keyword evidence="1" id="KW-0378">Hydrolase</keyword>
<dbReference type="InterPro" id="IPR000330">
    <property type="entry name" value="SNF2_N"/>
</dbReference>
<organism evidence="4 5">
    <name type="scientific">Planococcus donghaensis MPA1U2</name>
    <dbReference type="NCBI Taxonomy" id="933115"/>
    <lineage>
        <taxon>Bacteria</taxon>
        <taxon>Bacillati</taxon>
        <taxon>Bacillota</taxon>
        <taxon>Bacilli</taxon>
        <taxon>Bacillales</taxon>
        <taxon>Caryophanaceae</taxon>
        <taxon>Planococcus</taxon>
    </lineage>
</organism>
<dbReference type="AlphaFoldDB" id="E7RCM3"/>
<evidence type="ECO:0000313" key="5">
    <source>
        <dbReference type="Proteomes" id="UP000003052"/>
    </source>
</evidence>
<evidence type="ECO:0000259" key="2">
    <source>
        <dbReference type="PROSITE" id="PS51192"/>
    </source>
</evidence>
<keyword evidence="4" id="KW-0347">Helicase</keyword>
<dbReference type="InterPro" id="IPR014001">
    <property type="entry name" value="Helicase_ATP-bd"/>
</dbReference>
<dbReference type="Gene3D" id="3.30.870.10">
    <property type="entry name" value="Endonuclease Chain A"/>
    <property type="match status" value="1"/>
</dbReference>
<dbReference type="RefSeq" id="WP_008427999.1">
    <property type="nucleotide sequence ID" value="NZ_AEPB01000001.1"/>
</dbReference>
<dbReference type="Proteomes" id="UP000003052">
    <property type="component" value="Unassembled WGS sequence"/>
</dbReference>
<dbReference type="Gene3D" id="3.40.50.300">
    <property type="entry name" value="P-loop containing nucleotide triphosphate hydrolases"/>
    <property type="match status" value="1"/>
</dbReference>
<dbReference type="GO" id="GO:0005524">
    <property type="term" value="F:ATP binding"/>
    <property type="evidence" value="ECO:0007669"/>
    <property type="project" value="InterPro"/>
</dbReference>
<dbReference type="Pfam" id="PF00271">
    <property type="entry name" value="Helicase_C"/>
    <property type="match status" value="1"/>
</dbReference>
<protein>
    <submittedName>
        <fullName evidence="4">SNF2 family DNA/RNA helicase</fullName>
    </submittedName>
</protein>
<gene>
    <name evidence="4" type="ORF">GPDM_00935</name>
</gene>
<dbReference type="CDD" id="cd09179">
    <property type="entry name" value="PLDc_N_DEXD_a"/>
    <property type="match status" value="1"/>
</dbReference>
<dbReference type="SMART" id="SM00490">
    <property type="entry name" value="HELICc"/>
    <property type="match status" value="1"/>
</dbReference>
<dbReference type="OrthoDB" id="9758243at2"/>
<accession>E7RCM3</accession>
<dbReference type="PROSITE" id="PS51194">
    <property type="entry name" value="HELICASE_CTER"/>
    <property type="match status" value="1"/>
</dbReference>
<dbReference type="InterPro" id="IPR038718">
    <property type="entry name" value="SNF2-like_sf"/>
</dbReference>
<dbReference type="PANTHER" id="PTHR45766">
    <property type="entry name" value="DNA ANNEALING HELICASE AND ENDONUCLEASE ZRANB3 FAMILY MEMBER"/>
    <property type="match status" value="1"/>
</dbReference>
<dbReference type="SUPFAM" id="SSF52540">
    <property type="entry name" value="P-loop containing nucleoside triphosphate hydrolases"/>
    <property type="match status" value="2"/>
</dbReference>
<proteinExistence type="predicted"/>
<evidence type="ECO:0000256" key="1">
    <source>
        <dbReference type="ARBA" id="ARBA00022801"/>
    </source>
</evidence>
<keyword evidence="4" id="KW-0067">ATP-binding</keyword>
<dbReference type="PANTHER" id="PTHR45766:SF6">
    <property type="entry name" value="SWI_SNF-RELATED MATRIX-ASSOCIATED ACTIN-DEPENDENT REGULATOR OF CHROMATIN SUBFAMILY A-LIKE PROTEIN 1"/>
    <property type="match status" value="1"/>
</dbReference>
<dbReference type="EMBL" id="AEPB01000001">
    <property type="protein sequence ID" value="EGA91388.1"/>
    <property type="molecule type" value="Genomic_DNA"/>
</dbReference>
<feature type="domain" description="Helicase ATP-binding" evidence="2">
    <location>
        <begin position="366"/>
        <end position="536"/>
    </location>
</feature>
<dbReference type="GO" id="GO:0004386">
    <property type="term" value="F:helicase activity"/>
    <property type="evidence" value="ECO:0007669"/>
    <property type="project" value="UniProtKB-KW"/>
</dbReference>
<dbReference type="Gene3D" id="3.40.50.10810">
    <property type="entry name" value="Tandem AAA-ATPase domain"/>
    <property type="match status" value="1"/>
</dbReference>
<dbReference type="InterPro" id="IPR049730">
    <property type="entry name" value="SNF2/RAD54-like_C"/>
</dbReference>
<reference evidence="4 5" key="1">
    <citation type="journal article" date="2011" name="J. Bacteriol.">
        <title>The Draft Genome of Planococcus donghaensis MPA1U2 Reveals Nonsporulation Pathways Controlled by a Conserved Spo0A Regulon.</title>
        <authorList>
            <person name="Pearson M.D."/>
            <person name="Noller H.F."/>
        </authorList>
    </citation>
    <scope>NUCLEOTIDE SEQUENCE [LARGE SCALE GENOMIC DNA]</scope>
    <source>
        <strain evidence="4 5">MPA1U2</strain>
    </source>
</reference>
<dbReference type="GO" id="GO:0016787">
    <property type="term" value="F:hydrolase activity"/>
    <property type="evidence" value="ECO:0007669"/>
    <property type="project" value="UniProtKB-KW"/>
</dbReference>
<dbReference type="InterPro" id="IPR027417">
    <property type="entry name" value="P-loop_NTPase"/>
</dbReference>
<keyword evidence="4" id="KW-0547">Nucleotide-binding</keyword>
<dbReference type="eggNOG" id="COG0553">
    <property type="taxonomic scope" value="Bacteria"/>
</dbReference>
<comment type="caution">
    <text evidence="4">The sequence shown here is derived from an EMBL/GenBank/DDBJ whole genome shotgun (WGS) entry which is preliminary data.</text>
</comment>
<evidence type="ECO:0000259" key="3">
    <source>
        <dbReference type="PROSITE" id="PS51194"/>
    </source>
</evidence>
<sequence length="851" mass="99148">MYKTLNLKPSYYTTTSNVLKEFYEPVLTETVKYDRVSGYFSSKALAVYSKGLEGLVRNNGRYRLIISEDISEEDFEMIKGGYDLRDKFTRGLIEKMEAELSVDEEMKLNNLAYLISNGYVDIKIGFKRGGLFHSKFGICEDSDGNVLYFTGSNNETQAAIKHNFESFDVTTSWLSSDFDQQKISQAKNQFEKLWNDEVQEMNIYIKDINEIIKRRIMSYDKGRLILDIAMLQEDSLVLTMEDNRLLLHDNLTSYDINPKDFVIAKKLVKYYDGGFPNFREDLTYIEIQNIISILDKYANKKGFSFVVSERLSKFIDQQAYWIEERSQYGLLIKNRNPKIINDFKKFETIVSRELYRPLREQQMWSAFYMHQMEKSANFSVPGSGKTSMIYGVFAYLNAPEIDKIDKIVMIGPKNAFLSWKLEFDENFGGKKDLKVLDIHQEEGAEVQIRINSGDKNVILINYESLAKYESALQNILDERTMLVFDEVHKVKGIQSKRAQVAKRISEKPRYKFVLTGTPIPNSYQDIYNFLNILYAEEYKMFFDFQINALKNPNQSEVIQINEKLYPFFWRTNKKQLQVPQINPDEVIKVPATEDEQAIIDLLFEKYGYSPFVLYIRLIQAATNPELLLKAIDTIEMYGEEEVKVSDWYNNFISEPVAFSEEEVSLIRQNPTTSKYQAAINLAEELIGESKQTIIWCIFVNTIDKVYRDLSALGIKAAVIYGSTPQEERDAIIGMFKNNEIEVLITNPHTLAESVSLHKTCHDAIYLEYSFNLTHMLQSRDRIHRLGLPSNQYTQYYYFMLEGQEEKRNTIDEKIYIRLKEKEERMLEAIEGDVLTPEPTDDMDDILSLFKL</sequence>
<dbReference type="Pfam" id="PF00176">
    <property type="entry name" value="SNF2-rel_dom"/>
    <property type="match status" value="1"/>
</dbReference>
<dbReference type="PROSITE" id="PS51192">
    <property type="entry name" value="HELICASE_ATP_BIND_1"/>
    <property type="match status" value="1"/>
</dbReference>